<name>A0ABP6YPU4_9ACTN</name>
<evidence type="ECO:0000256" key="1">
    <source>
        <dbReference type="ARBA" id="ARBA00001957"/>
    </source>
</evidence>
<dbReference type="PROSITE" id="PS50075">
    <property type="entry name" value="CARRIER"/>
    <property type="match status" value="2"/>
</dbReference>
<dbReference type="SMART" id="SM00823">
    <property type="entry name" value="PKS_PP"/>
    <property type="match status" value="2"/>
</dbReference>
<evidence type="ECO:0000313" key="5">
    <source>
        <dbReference type="EMBL" id="GAA3587231.1"/>
    </source>
</evidence>
<dbReference type="Pfam" id="PF13193">
    <property type="entry name" value="AMP-binding_C"/>
    <property type="match status" value="1"/>
</dbReference>
<dbReference type="CDD" id="cd05930">
    <property type="entry name" value="A_NRPS"/>
    <property type="match status" value="1"/>
</dbReference>
<keyword evidence="6" id="KW-1185">Reference proteome</keyword>
<evidence type="ECO:0000259" key="4">
    <source>
        <dbReference type="PROSITE" id="PS50075"/>
    </source>
</evidence>
<reference evidence="6" key="1">
    <citation type="journal article" date="2019" name="Int. J. Syst. Evol. Microbiol.">
        <title>The Global Catalogue of Microorganisms (GCM) 10K type strain sequencing project: providing services to taxonomists for standard genome sequencing and annotation.</title>
        <authorList>
            <consortium name="The Broad Institute Genomics Platform"/>
            <consortium name="The Broad Institute Genome Sequencing Center for Infectious Disease"/>
            <person name="Wu L."/>
            <person name="Ma J."/>
        </authorList>
    </citation>
    <scope>NUCLEOTIDE SEQUENCE [LARGE SCALE GENOMIC DNA]</scope>
    <source>
        <strain evidence="6">JCM 17326</strain>
    </source>
</reference>
<protein>
    <recommendedName>
        <fullName evidence="4">Carrier domain-containing protein</fullName>
    </recommendedName>
</protein>
<dbReference type="PANTHER" id="PTHR45527">
    <property type="entry name" value="NONRIBOSOMAL PEPTIDE SYNTHETASE"/>
    <property type="match status" value="1"/>
</dbReference>
<dbReference type="CDD" id="cd19531">
    <property type="entry name" value="LCL_NRPS-like"/>
    <property type="match status" value="1"/>
</dbReference>
<dbReference type="EMBL" id="BAABDQ010000023">
    <property type="protein sequence ID" value="GAA3587231.1"/>
    <property type="molecule type" value="Genomic_DNA"/>
</dbReference>
<dbReference type="SUPFAM" id="SSF56801">
    <property type="entry name" value="Acetyl-CoA synthetase-like"/>
    <property type="match status" value="1"/>
</dbReference>
<dbReference type="InterPro" id="IPR020806">
    <property type="entry name" value="PKS_PP-bd"/>
</dbReference>
<dbReference type="Gene3D" id="3.40.50.980">
    <property type="match status" value="2"/>
</dbReference>
<feature type="domain" description="Carrier" evidence="4">
    <location>
        <begin position="1028"/>
        <end position="1102"/>
    </location>
</feature>
<gene>
    <name evidence="5" type="ORF">GCM10022419_081820</name>
</gene>
<dbReference type="InterPro" id="IPR000873">
    <property type="entry name" value="AMP-dep_synth/lig_dom"/>
</dbReference>
<dbReference type="InterPro" id="IPR010071">
    <property type="entry name" value="AA_adenyl_dom"/>
</dbReference>
<comment type="caution">
    <text evidence="5">The sequence shown here is derived from an EMBL/GenBank/DDBJ whole genome shotgun (WGS) entry which is preliminary data.</text>
</comment>
<dbReference type="PANTHER" id="PTHR45527:SF1">
    <property type="entry name" value="FATTY ACID SYNTHASE"/>
    <property type="match status" value="1"/>
</dbReference>
<dbReference type="Gene3D" id="3.30.300.30">
    <property type="match status" value="1"/>
</dbReference>
<dbReference type="InterPro" id="IPR001242">
    <property type="entry name" value="Condensation_dom"/>
</dbReference>
<keyword evidence="2" id="KW-0596">Phosphopantetheine</keyword>
<dbReference type="Gene3D" id="3.30.559.30">
    <property type="entry name" value="Nonribosomal peptide synthetase, condensation domain"/>
    <property type="match status" value="1"/>
</dbReference>
<dbReference type="Proteomes" id="UP001500630">
    <property type="component" value="Unassembled WGS sequence"/>
</dbReference>
<dbReference type="RefSeq" id="WP_345570545.1">
    <property type="nucleotide sequence ID" value="NZ_BAABDQ010000023.1"/>
</dbReference>
<organism evidence="5 6">
    <name type="scientific">Nonomuraea rosea</name>
    <dbReference type="NCBI Taxonomy" id="638574"/>
    <lineage>
        <taxon>Bacteria</taxon>
        <taxon>Bacillati</taxon>
        <taxon>Actinomycetota</taxon>
        <taxon>Actinomycetes</taxon>
        <taxon>Streptosporangiales</taxon>
        <taxon>Streptosporangiaceae</taxon>
        <taxon>Nonomuraea</taxon>
    </lineage>
</organism>
<evidence type="ECO:0000256" key="3">
    <source>
        <dbReference type="ARBA" id="ARBA00022553"/>
    </source>
</evidence>
<dbReference type="Gene3D" id="3.30.559.10">
    <property type="entry name" value="Chloramphenicol acetyltransferase-like domain"/>
    <property type="match status" value="1"/>
</dbReference>
<dbReference type="NCBIfam" id="TIGR01733">
    <property type="entry name" value="AA-adenyl-dom"/>
    <property type="match status" value="1"/>
</dbReference>
<dbReference type="InterPro" id="IPR009081">
    <property type="entry name" value="PP-bd_ACP"/>
</dbReference>
<feature type="domain" description="Carrier" evidence="4">
    <location>
        <begin position="507"/>
        <end position="582"/>
    </location>
</feature>
<dbReference type="Pfam" id="PF00501">
    <property type="entry name" value="AMP-binding"/>
    <property type="match status" value="1"/>
</dbReference>
<dbReference type="SUPFAM" id="SSF52777">
    <property type="entry name" value="CoA-dependent acyltransferases"/>
    <property type="match status" value="2"/>
</dbReference>
<dbReference type="Gene3D" id="2.30.38.10">
    <property type="entry name" value="Luciferase, Domain 3"/>
    <property type="match status" value="1"/>
</dbReference>
<evidence type="ECO:0000313" key="6">
    <source>
        <dbReference type="Proteomes" id="UP001500630"/>
    </source>
</evidence>
<accession>A0ABP6YPU4</accession>
<dbReference type="SUPFAM" id="SSF47336">
    <property type="entry name" value="ACP-like"/>
    <property type="match status" value="2"/>
</dbReference>
<proteinExistence type="predicted"/>
<comment type="cofactor">
    <cofactor evidence="1">
        <name>pantetheine 4'-phosphate</name>
        <dbReference type="ChEBI" id="CHEBI:47942"/>
    </cofactor>
</comment>
<evidence type="ECO:0000256" key="2">
    <source>
        <dbReference type="ARBA" id="ARBA00022450"/>
    </source>
</evidence>
<sequence>MSVVEPSLLPELFAAQAARTPRAVAIADGARRVDYATLESRSNQIAQGLLAMGAGPESLVGVCLRRGADLVAGLLGVWKAGAAYVPLDPDHPAERSRWILEDTAAPLVLTDRTAGGSLPAETAKVMIDAFAGAPGTPPPTYPCPDRLAYAIYTSGSTGRPKGVLISHGAIANRVLWTVREHGLGPADRVLQKTILTFDAAGWEIFAPLVSGGAVVLAPHGAERDPAALLRAVAEYDVSVLQVVPSLLRLLVDEPGWSECRSLRLLFSAGEPLDAELCDLLRKRLPVRIWNTYGPTECAIDVTAHLVDPEQVVGRVPIGRPIDNTRLRVLDPGGALVPLGAPGELYAGGAGLARGYLGRPALTAERFLPDPYGPPGARMYRTGDLVRWRPDGTLHYDGRLDGQVKVNGVRIEPGEVESVLATHPGLRGVAVTAGAGPDGAARLVAYVVSRNGEIPPGGLRAFLRDRLPDALIPSVFVPMESLPLTSSGKVDRAALPAPTFGGAQPSARPLTLAERTVAKVWEDLLGVEDVRAEDDFFQRGGSSLLLARLAARLSAAVGREVAVHRLFAAGTVAEQAELIEAAAEPVATVPLAPRDRPIPLSVEQHQLWFLDRMDPGNPEWVTPLLVRLPGDLDAGIVDRALSALVARHEILRTRYRMDGEEPWQVIDAAAPVPLRIVESPGDDAELTGILAEEFRQGFDLVRGPVWRALLVRRAAREHVLSLAVHHIASDGQSSVLLGEEIRELCAALAAGQDPELTSLPIQYADYAVWQRDRLTDEALEPQLRFWRAELAELPRLDLPADRPRPALRDPSGATLTFGVPEECSAGLAELSRRRGTTPLAAYLTAFAALLSRWSGQWDIPVGVPVAGRTRPELAGVAGPFHNMLVVRCGLTPEQSFEAAMDGVWERNRRALAHRDVPFERVVEELSPVRDLSRNPLYQVMFNFMEEGVTVSGGGDLDPLRKVWAVAKADLTLFLHTAPDGGVTGILEYATSLFDEPTIARMAEHYLRLLTLALADPSIGLRSLGAQADVPKGPIERLLAERFSELLSREVGVVQNFFSLGGTSRLALALMAQCQEDFDLDLPVRLIFERPTVARLAEAIRTLAGAGPDQDSTVAKEQPV</sequence>
<dbReference type="Pfam" id="PF00668">
    <property type="entry name" value="Condensation"/>
    <property type="match status" value="1"/>
</dbReference>
<dbReference type="Gene3D" id="1.10.1200.10">
    <property type="entry name" value="ACP-like"/>
    <property type="match status" value="2"/>
</dbReference>
<keyword evidence="3" id="KW-0597">Phosphoprotein</keyword>
<dbReference type="InterPro" id="IPR045851">
    <property type="entry name" value="AMP-bd_C_sf"/>
</dbReference>
<dbReference type="Pfam" id="PF00550">
    <property type="entry name" value="PP-binding"/>
    <property type="match status" value="2"/>
</dbReference>
<dbReference type="InterPro" id="IPR025110">
    <property type="entry name" value="AMP-bd_C"/>
</dbReference>
<dbReference type="InterPro" id="IPR023213">
    <property type="entry name" value="CAT-like_dom_sf"/>
</dbReference>
<dbReference type="InterPro" id="IPR036736">
    <property type="entry name" value="ACP-like_sf"/>
</dbReference>